<keyword evidence="1 2" id="KW-0597">Phosphoprotein</keyword>
<evidence type="ECO:0000259" key="4">
    <source>
        <dbReference type="PROSITE" id="PS50110"/>
    </source>
</evidence>
<dbReference type="Proteomes" id="UP000530564">
    <property type="component" value="Unassembled WGS sequence"/>
</dbReference>
<evidence type="ECO:0000313" key="5">
    <source>
        <dbReference type="EMBL" id="MBB3892942.1"/>
    </source>
</evidence>
<feature type="domain" description="Response regulatory" evidence="4">
    <location>
        <begin position="9"/>
        <end position="127"/>
    </location>
</feature>
<keyword evidence="6" id="KW-1185">Reference proteome</keyword>
<sequence length="169" mass="18664">MASGLAALRILVIDDNPQMRTIVGTVLSAAGVGRIFYAPNGREGLSALMTHQPDVTFVDYEMPEMNGLDFITRVRALDSDLRMTALIMLTGHSDGPRLRAARDRGVTEFLAKPVAARTILARLQSVILHPRPFILSGNYFGPDRRRRNAEDYAGPRRRASDSTVDTLEI</sequence>
<dbReference type="RefSeq" id="WP_183775920.1">
    <property type="nucleotide sequence ID" value="NZ_JACIDK010000006.1"/>
</dbReference>
<gene>
    <name evidence="5" type="ORF">GGQ61_003680</name>
</gene>
<dbReference type="Pfam" id="PF00072">
    <property type="entry name" value="Response_reg"/>
    <property type="match status" value="1"/>
</dbReference>
<dbReference type="SUPFAM" id="SSF52172">
    <property type="entry name" value="CheY-like"/>
    <property type="match status" value="1"/>
</dbReference>
<evidence type="ECO:0000256" key="2">
    <source>
        <dbReference type="PROSITE-ProRule" id="PRU00169"/>
    </source>
</evidence>
<reference evidence="5 6" key="1">
    <citation type="submission" date="2020-08" db="EMBL/GenBank/DDBJ databases">
        <title>Genomic Encyclopedia of Type Strains, Phase IV (KMG-IV): sequencing the most valuable type-strain genomes for metagenomic binning, comparative biology and taxonomic classification.</title>
        <authorList>
            <person name="Goeker M."/>
        </authorList>
    </citation>
    <scope>NUCLEOTIDE SEQUENCE [LARGE SCALE GENOMIC DNA]</scope>
    <source>
        <strain evidence="5 6">DSM 21793</strain>
    </source>
</reference>
<evidence type="ECO:0000313" key="6">
    <source>
        <dbReference type="Proteomes" id="UP000530564"/>
    </source>
</evidence>
<name>A0A840A6F3_9CAUL</name>
<feature type="modified residue" description="4-aspartylphosphate" evidence="2">
    <location>
        <position position="59"/>
    </location>
</feature>
<evidence type="ECO:0000256" key="3">
    <source>
        <dbReference type="SAM" id="MobiDB-lite"/>
    </source>
</evidence>
<organism evidence="5 6">
    <name type="scientific">Phenylobacterium haematophilum</name>
    <dbReference type="NCBI Taxonomy" id="98513"/>
    <lineage>
        <taxon>Bacteria</taxon>
        <taxon>Pseudomonadati</taxon>
        <taxon>Pseudomonadota</taxon>
        <taxon>Alphaproteobacteria</taxon>
        <taxon>Caulobacterales</taxon>
        <taxon>Caulobacteraceae</taxon>
        <taxon>Phenylobacterium</taxon>
    </lineage>
</organism>
<dbReference type="PANTHER" id="PTHR44591:SF3">
    <property type="entry name" value="RESPONSE REGULATORY DOMAIN-CONTAINING PROTEIN"/>
    <property type="match status" value="1"/>
</dbReference>
<dbReference type="SMART" id="SM00448">
    <property type="entry name" value="REC"/>
    <property type="match status" value="1"/>
</dbReference>
<accession>A0A840A6F3</accession>
<evidence type="ECO:0000256" key="1">
    <source>
        <dbReference type="ARBA" id="ARBA00022553"/>
    </source>
</evidence>
<protein>
    <submittedName>
        <fullName evidence="5">CheY-like chemotaxis protein</fullName>
    </submittedName>
</protein>
<dbReference type="GO" id="GO:0000160">
    <property type="term" value="P:phosphorelay signal transduction system"/>
    <property type="evidence" value="ECO:0007669"/>
    <property type="project" value="InterPro"/>
</dbReference>
<dbReference type="AlphaFoldDB" id="A0A840A6F3"/>
<comment type="caution">
    <text evidence="5">The sequence shown here is derived from an EMBL/GenBank/DDBJ whole genome shotgun (WGS) entry which is preliminary data.</text>
</comment>
<dbReference type="InterPro" id="IPR011006">
    <property type="entry name" value="CheY-like_superfamily"/>
</dbReference>
<dbReference type="EMBL" id="JACIDK010000006">
    <property type="protein sequence ID" value="MBB3892942.1"/>
    <property type="molecule type" value="Genomic_DNA"/>
</dbReference>
<dbReference type="PANTHER" id="PTHR44591">
    <property type="entry name" value="STRESS RESPONSE REGULATOR PROTEIN 1"/>
    <property type="match status" value="1"/>
</dbReference>
<feature type="region of interest" description="Disordered" evidence="3">
    <location>
        <begin position="145"/>
        <end position="169"/>
    </location>
</feature>
<dbReference type="PROSITE" id="PS50110">
    <property type="entry name" value="RESPONSE_REGULATORY"/>
    <property type="match status" value="1"/>
</dbReference>
<proteinExistence type="predicted"/>
<dbReference type="InterPro" id="IPR050595">
    <property type="entry name" value="Bact_response_regulator"/>
</dbReference>
<dbReference type="InterPro" id="IPR001789">
    <property type="entry name" value="Sig_transdc_resp-reg_receiver"/>
</dbReference>
<dbReference type="Gene3D" id="3.40.50.2300">
    <property type="match status" value="1"/>
</dbReference>
<feature type="compositionally biased region" description="Basic and acidic residues" evidence="3">
    <location>
        <begin position="148"/>
        <end position="160"/>
    </location>
</feature>